<reference evidence="6 7" key="1">
    <citation type="submission" date="2015-11" db="EMBL/GenBank/DDBJ databases">
        <title>Genome sequences of Lysobacter enzymogenes strain C3 and Lysobacter antibioticus ATCC 29479.</title>
        <authorList>
            <person name="Kobayashi D.Y."/>
        </authorList>
    </citation>
    <scope>NUCLEOTIDE SEQUENCE [LARGE SCALE GENOMIC DNA]</scope>
    <source>
        <strain evidence="6 7">C3</strain>
    </source>
</reference>
<dbReference type="STRING" id="69.GLE_5436"/>
<protein>
    <submittedName>
        <fullName evidence="6">Glutathionylspermidine synthase</fullName>
    </submittedName>
</protein>
<name>A0A0S2DQS1_LYSEN</name>
<keyword evidence="4" id="KW-0067">ATP-binding</keyword>
<dbReference type="PATRIC" id="fig|69.6.peg.5352"/>
<keyword evidence="5" id="KW-0460">Magnesium</keyword>
<evidence type="ECO:0000256" key="5">
    <source>
        <dbReference type="ARBA" id="ARBA00022842"/>
    </source>
</evidence>
<dbReference type="Proteomes" id="UP000061569">
    <property type="component" value="Chromosome"/>
</dbReference>
<evidence type="ECO:0000256" key="4">
    <source>
        <dbReference type="ARBA" id="ARBA00022840"/>
    </source>
</evidence>
<dbReference type="GO" id="GO:0005524">
    <property type="term" value="F:ATP binding"/>
    <property type="evidence" value="ECO:0007669"/>
    <property type="project" value="UniProtKB-KW"/>
</dbReference>
<organism evidence="6 7">
    <name type="scientific">Lysobacter enzymogenes</name>
    <dbReference type="NCBI Taxonomy" id="69"/>
    <lineage>
        <taxon>Bacteria</taxon>
        <taxon>Pseudomonadati</taxon>
        <taxon>Pseudomonadota</taxon>
        <taxon>Gammaproteobacteria</taxon>
        <taxon>Lysobacterales</taxon>
        <taxon>Lysobacteraceae</taxon>
        <taxon>Lysobacter</taxon>
    </lineage>
</organism>
<dbReference type="Gene3D" id="3.30.1490.330">
    <property type="match status" value="1"/>
</dbReference>
<evidence type="ECO:0000256" key="1">
    <source>
        <dbReference type="ARBA" id="ARBA00022598"/>
    </source>
</evidence>
<dbReference type="InterPro" id="IPR005494">
    <property type="entry name" value="GSPS_pre-ATP-grasp-like_dom"/>
</dbReference>
<accession>A0A0S2DQS1</accession>
<proteinExistence type="predicted"/>
<dbReference type="EMBL" id="CP013140">
    <property type="protein sequence ID" value="ALN60777.1"/>
    <property type="molecule type" value="Genomic_DNA"/>
</dbReference>
<dbReference type="SUPFAM" id="SSF56059">
    <property type="entry name" value="Glutathione synthetase ATP-binding domain-like"/>
    <property type="match status" value="1"/>
</dbReference>
<dbReference type="OrthoDB" id="9765517at2"/>
<dbReference type="AlphaFoldDB" id="A0A0S2DQS1"/>
<keyword evidence="2" id="KW-0479">Metal-binding</keyword>
<gene>
    <name evidence="6" type="ORF">GLE_5436</name>
</gene>
<dbReference type="GO" id="GO:0016874">
    <property type="term" value="F:ligase activity"/>
    <property type="evidence" value="ECO:0007669"/>
    <property type="project" value="UniProtKB-KW"/>
</dbReference>
<dbReference type="InterPro" id="IPR016185">
    <property type="entry name" value="PreATP-grasp_dom_sf"/>
</dbReference>
<sequence>MKRIVVPERPDWREQAESLGFRFHTIDGAPYWDERAYYAFGLRQIEDEIEQPTQELHDMAMALVDEVVGSERLLERLAIPREYWDWIADSWRRGEPHLYGRMDLAYDGRGPAKLYELNYDTPTSLYEAAYFQWLWLEQSIARGALGEGSDQYNRIQELLIETFGALARDKRIATPVHFAAVEDSPEDQGTVRYLRDCAEQAGVDTLELSIEGIGLSREGYFTDGDDRVIRTLFKLYPLEWMFVEEYGPKLAGSRVQLIEPAWKAILSNKGVLPLLWERHAGHPNLLEAHFEDADPGELAPGWVRKPLFSREGANIELVGLDGERLRSDGPYQDGPTIRQALHPLPRFDGADGEPNYPLIGSWVVADQAAGMGIREDEGPITQDSSRFLPHAIVED</sequence>
<dbReference type="GO" id="GO:0046872">
    <property type="term" value="F:metal ion binding"/>
    <property type="evidence" value="ECO:0007669"/>
    <property type="project" value="UniProtKB-KW"/>
</dbReference>
<keyword evidence="1" id="KW-0436">Ligase</keyword>
<dbReference type="Pfam" id="PF03738">
    <property type="entry name" value="GSP_synth"/>
    <property type="match status" value="1"/>
</dbReference>
<evidence type="ECO:0000313" key="7">
    <source>
        <dbReference type="Proteomes" id="UP000061569"/>
    </source>
</evidence>
<evidence type="ECO:0000313" key="6">
    <source>
        <dbReference type="EMBL" id="ALN60777.1"/>
    </source>
</evidence>
<dbReference type="KEGG" id="lez:GLE_5436"/>
<keyword evidence="3" id="KW-0547">Nucleotide-binding</keyword>
<dbReference type="SUPFAM" id="SSF52440">
    <property type="entry name" value="PreATP-grasp domain"/>
    <property type="match status" value="1"/>
</dbReference>
<evidence type="ECO:0000256" key="3">
    <source>
        <dbReference type="ARBA" id="ARBA00022741"/>
    </source>
</evidence>
<evidence type="ECO:0000256" key="2">
    <source>
        <dbReference type="ARBA" id="ARBA00022723"/>
    </source>
</evidence>